<keyword evidence="2" id="KW-1185">Reference proteome</keyword>
<evidence type="ECO:0000313" key="2">
    <source>
        <dbReference type="Proteomes" id="UP001157006"/>
    </source>
</evidence>
<gene>
    <name evidence="1" type="ORF">VFH_II235480</name>
</gene>
<organism evidence="1 2">
    <name type="scientific">Vicia faba</name>
    <name type="common">Broad bean</name>
    <name type="synonym">Faba vulgaris</name>
    <dbReference type="NCBI Taxonomy" id="3906"/>
    <lineage>
        <taxon>Eukaryota</taxon>
        <taxon>Viridiplantae</taxon>
        <taxon>Streptophyta</taxon>
        <taxon>Embryophyta</taxon>
        <taxon>Tracheophyta</taxon>
        <taxon>Spermatophyta</taxon>
        <taxon>Magnoliopsida</taxon>
        <taxon>eudicotyledons</taxon>
        <taxon>Gunneridae</taxon>
        <taxon>Pentapetalae</taxon>
        <taxon>rosids</taxon>
        <taxon>fabids</taxon>
        <taxon>Fabales</taxon>
        <taxon>Fabaceae</taxon>
        <taxon>Papilionoideae</taxon>
        <taxon>50 kb inversion clade</taxon>
        <taxon>NPAAA clade</taxon>
        <taxon>Hologalegina</taxon>
        <taxon>IRL clade</taxon>
        <taxon>Fabeae</taxon>
        <taxon>Vicia</taxon>
    </lineage>
</organism>
<protein>
    <submittedName>
        <fullName evidence="1">Uncharacterized protein</fullName>
    </submittedName>
</protein>
<dbReference type="EMBL" id="OX451737">
    <property type="protein sequence ID" value="CAI8600680.1"/>
    <property type="molecule type" value="Genomic_DNA"/>
</dbReference>
<dbReference type="Proteomes" id="UP001157006">
    <property type="component" value="Chromosome 2"/>
</dbReference>
<name>A0AAV0ZQ02_VICFA</name>
<evidence type="ECO:0000313" key="1">
    <source>
        <dbReference type="EMBL" id="CAI8600680.1"/>
    </source>
</evidence>
<proteinExistence type="predicted"/>
<sequence>MARNTSRFQDKIIPFKSICSLIFAHVTCLCSNTNLSYKGCFDAFSTIKAFTVTIHPLRVFNIKKVIWVPPLLNWIKCNVDRACIQNPPFSCSGGIFRDGKDLYILAYVEPICSYNSMVCEFCTTICCIEISI</sequence>
<dbReference type="AlphaFoldDB" id="A0AAV0ZQ02"/>
<reference evidence="1 2" key="1">
    <citation type="submission" date="2023-01" db="EMBL/GenBank/DDBJ databases">
        <authorList>
            <person name="Kreplak J."/>
        </authorList>
    </citation>
    <scope>NUCLEOTIDE SEQUENCE [LARGE SCALE GENOMIC DNA]</scope>
</reference>
<accession>A0AAV0ZQ02</accession>